<accession>A0A951UA01</accession>
<comment type="caution">
    <text evidence="1">The sequence shown here is derived from an EMBL/GenBank/DDBJ whole genome shotgun (WGS) entry which is preliminary data.</text>
</comment>
<reference evidence="1" key="1">
    <citation type="submission" date="2021-05" db="EMBL/GenBank/DDBJ databases">
        <authorList>
            <person name="Pietrasiak N."/>
            <person name="Ward R."/>
            <person name="Stajich J.E."/>
            <person name="Kurbessoian T."/>
        </authorList>
    </citation>
    <scope>NUCLEOTIDE SEQUENCE</scope>
    <source>
        <strain evidence="1">CPER-KK1</strain>
    </source>
</reference>
<dbReference type="AlphaFoldDB" id="A0A951UA01"/>
<sequence length="151" mass="17784">MDLQRLRWTKNVKRDDGAWAYSDFKIGDLFKLAWKDNESNASKPQKDDLILLRQKGYVTHLVKVLDYKAEREAWEGDYTIYRIVEILWTIDCDRPPSSAKADEVFGYSEVLKYQSGDVMELETLRTFKQRWDNNGGLGAFQEYVRDLFKLS</sequence>
<gene>
    <name evidence="1" type="ORF">KME25_12800</name>
</gene>
<proteinExistence type="predicted"/>
<dbReference type="Proteomes" id="UP000753908">
    <property type="component" value="Unassembled WGS sequence"/>
</dbReference>
<evidence type="ECO:0000313" key="1">
    <source>
        <dbReference type="EMBL" id="MBW4545307.1"/>
    </source>
</evidence>
<reference evidence="1" key="2">
    <citation type="journal article" date="2022" name="Microbiol. Resour. Announc.">
        <title>Metagenome Sequencing to Explore Phylogenomics of Terrestrial Cyanobacteria.</title>
        <authorList>
            <person name="Ward R.D."/>
            <person name="Stajich J.E."/>
            <person name="Johansen J.R."/>
            <person name="Huntemann M."/>
            <person name="Clum A."/>
            <person name="Foster B."/>
            <person name="Foster B."/>
            <person name="Roux S."/>
            <person name="Palaniappan K."/>
            <person name="Varghese N."/>
            <person name="Mukherjee S."/>
            <person name="Reddy T.B.K."/>
            <person name="Daum C."/>
            <person name="Copeland A."/>
            <person name="Chen I.A."/>
            <person name="Ivanova N.N."/>
            <person name="Kyrpides N.C."/>
            <person name="Shapiro N."/>
            <person name="Eloe-Fadrosh E.A."/>
            <person name="Pietrasiak N."/>
        </authorList>
    </citation>
    <scope>NUCLEOTIDE SEQUENCE</scope>
    <source>
        <strain evidence="1">CPER-KK1</strain>
    </source>
</reference>
<organism evidence="1 2">
    <name type="scientific">Symplocastrum torsivum CPER-KK1</name>
    <dbReference type="NCBI Taxonomy" id="450513"/>
    <lineage>
        <taxon>Bacteria</taxon>
        <taxon>Bacillati</taxon>
        <taxon>Cyanobacteriota</taxon>
        <taxon>Cyanophyceae</taxon>
        <taxon>Oscillatoriophycideae</taxon>
        <taxon>Oscillatoriales</taxon>
        <taxon>Microcoleaceae</taxon>
        <taxon>Symplocastrum</taxon>
    </lineage>
</organism>
<name>A0A951UA01_9CYAN</name>
<protein>
    <submittedName>
        <fullName evidence="1">Uncharacterized protein</fullName>
    </submittedName>
</protein>
<dbReference type="EMBL" id="JAHHIF010000014">
    <property type="protein sequence ID" value="MBW4545307.1"/>
    <property type="molecule type" value="Genomic_DNA"/>
</dbReference>
<evidence type="ECO:0000313" key="2">
    <source>
        <dbReference type="Proteomes" id="UP000753908"/>
    </source>
</evidence>